<reference evidence="3" key="1">
    <citation type="journal article" date="2023" name="Int. J. Syst. Evol. Microbiol.">
        <title>&lt;i&gt;Shewanella septentrionalis&lt;/i&gt; sp. nov. and &lt;i&gt;Shewanella holmiensis&lt;/i&gt; sp. nov., isolated from Baltic Sea water and sediments.</title>
        <authorList>
            <person name="Martin-Rodriguez A.J."/>
            <person name="Thorell K."/>
            <person name="Joffre E."/>
            <person name="Jensie-Markopoulos S."/>
            <person name="Moore E.R.B."/>
            <person name="Sjoling A."/>
        </authorList>
    </citation>
    <scope>NUCLEOTIDE SEQUENCE</scope>
    <source>
        <strain evidence="3">SP1W3</strain>
    </source>
</reference>
<protein>
    <submittedName>
        <fullName evidence="3">Relaxase/mobilization nuclease domain-containing protein</fullName>
    </submittedName>
</protein>
<dbReference type="Proteomes" id="UP001155604">
    <property type="component" value="Unassembled WGS sequence"/>
</dbReference>
<organism evidence="3 4">
    <name type="scientific">Shewanella septentrionalis</name>
    <dbReference type="NCBI Taxonomy" id="2952223"/>
    <lineage>
        <taxon>Bacteria</taxon>
        <taxon>Pseudomonadati</taxon>
        <taxon>Pseudomonadota</taxon>
        <taxon>Gammaproteobacteria</taxon>
        <taxon>Alteromonadales</taxon>
        <taxon>Shewanellaceae</taxon>
        <taxon>Shewanella</taxon>
    </lineage>
</organism>
<feature type="compositionally biased region" description="Basic and acidic residues" evidence="1">
    <location>
        <begin position="378"/>
        <end position="387"/>
    </location>
</feature>
<gene>
    <name evidence="3" type="ORF">NE536_22175</name>
</gene>
<dbReference type="EMBL" id="JAMTCC010000080">
    <property type="protein sequence ID" value="MCT7948057.1"/>
    <property type="molecule type" value="Genomic_DNA"/>
</dbReference>
<evidence type="ECO:0000313" key="4">
    <source>
        <dbReference type="Proteomes" id="UP001155604"/>
    </source>
</evidence>
<evidence type="ECO:0000259" key="2">
    <source>
        <dbReference type="Pfam" id="PF03432"/>
    </source>
</evidence>
<evidence type="ECO:0000313" key="3">
    <source>
        <dbReference type="EMBL" id="MCT7948057.1"/>
    </source>
</evidence>
<comment type="caution">
    <text evidence="3">The sequence shown here is derived from an EMBL/GenBank/DDBJ whole genome shotgun (WGS) entry which is preliminary data.</text>
</comment>
<sequence length="478" mass="53343">MIVKFHARGEGGGAGPVDYLMGKDRQRVGATLDRGDLEAIIAIINASPYAKKYTSGVLSFSEHDLDRESKDKIMSDFEKMMFPGLDADQYACMWVEHRDKDRLELNFVVPNIELQSGKRLQPWYYKRDLKRVNNWKNITNHIYKLTDPDNPLNHRSLVTPRNLPENRKIAAETITNSLMTVMANGLITNRADVVKTLSDAGFTVARETKSSISIADPDGGKNIRLKGAIYERDFKFNAETGAAIERAATEYQAATEQRIQRAHQELAEGVRRLSEHNQRRYPRLDGGVTFAGFNHEANGAQHMGLLAPDNIHRANLDSGRFMVSGQPDSAELSHDRATKSGIENVTKSNFWVKAVNARRQAIHTIPEKQETQQAVGIERPERSRDGEQINDGIRVTVTKICNRISAAARAATNGIVEQLQGFAAHVHHYVSRESGTQNAGKELSRAGQRIGIATKQINDIANQIAMQRGRKNDRGLSL</sequence>
<dbReference type="AlphaFoldDB" id="A0A9X2WZS9"/>
<dbReference type="InterPro" id="IPR005094">
    <property type="entry name" value="Endonuclease_MobA/VirD2"/>
</dbReference>
<feature type="region of interest" description="Disordered" evidence="1">
    <location>
        <begin position="369"/>
        <end position="388"/>
    </location>
</feature>
<accession>A0A9X2WZS9</accession>
<proteinExistence type="predicted"/>
<feature type="domain" description="MobA/VirD2-like nuclease" evidence="2">
    <location>
        <begin position="51"/>
        <end position="133"/>
    </location>
</feature>
<evidence type="ECO:0000256" key="1">
    <source>
        <dbReference type="SAM" id="MobiDB-lite"/>
    </source>
</evidence>
<keyword evidence="4" id="KW-1185">Reference proteome</keyword>
<dbReference type="Pfam" id="PF03432">
    <property type="entry name" value="Relaxase"/>
    <property type="match status" value="1"/>
</dbReference>
<name>A0A9X2WZS9_9GAMM</name>